<protein>
    <submittedName>
        <fullName evidence="2">Uncharacterized protein</fullName>
    </submittedName>
</protein>
<evidence type="ECO:0000256" key="1">
    <source>
        <dbReference type="SAM" id="MobiDB-lite"/>
    </source>
</evidence>
<dbReference type="PATRIC" id="fig|317.174.peg.2865"/>
<gene>
    <name evidence="2" type="ORF">IV02_13970</name>
</gene>
<organism evidence="2 3">
    <name type="scientific">Pseudomonas syringae</name>
    <dbReference type="NCBI Taxonomy" id="317"/>
    <lineage>
        <taxon>Bacteria</taxon>
        <taxon>Pseudomonadati</taxon>
        <taxon>Pseudomonadota</taxon>
        <taxon>Gammaproteobacteria</taxon>
        <taxon>Pseudomonadales</taxon>
        <taxon>Pseudomonadaceae</taxon>
        <taxon>Pseudomonas</taxon>
    </lineage>
</organism>
<dbReference type="Proteomes" id="UP000028643">
    <property type="component" value="Unassembled WGS sequence"/>
</dbReference>
<feature type="region of interest" description="Disordered" evidence="1">
    <location>
        <begin position="1"/>
        <end position="20"/>
    </location>
</feature>
<evidence type="ECO:0000313" key="2">
    <source>
        <dbReference type="EMBL" id="KFE51110.1"/>
    </source>
</evidence>
<accession>A0A085V6P7</accession>
<dbReference type="EMBL" id="JPQT01000106">
    <property type="protein sequence ID" value="KFE51110.1"/>
    <property type="molecule type" value="Genomic_DNA"/>
</dbReference>
<proteinExistence type="predicted"/>
<sequence length="79" mass="8924">MKTINPQDLPRQNGGSAQAAPVIVGPWPTYAAFKDLPEQKRWLMYSGAKAHREMLEQAGFVMAENYDDFVRRVTGELDI</sequence>
<dbReference type="AlphaFoldDB" id="A0A085V6P7"/>
<evidence type="ECO:0000313" key="3">
    <source>
        <dbReference type="Proteomes" id="UP000028643"/>
    </source>
</evidence>
<name>A0A085V6P7_PSESX</name>
<dbReference type="RefSeq" id="WP_047575563.1">
    <property type="nucleotide sequence ID" value="NZ_JPQT01000106.1"/>
</dbReference>
<reference evidence="2 3" key="1">
    <citation type="submission" date="2014-07" db="EMBL/GenBank/DDBJ databases">
        <title>Draft Genome Sequences of Environmental Pseudomonas syringae strains.</title>
        <authorList>
            <person name="Baltrus D.A."/>
            <person name="Berge O."/>
            <person name="Morris C."/>
        </authorList>
    </citation>
    <scope>NUCLEOTIDE SEQUENCE [LARGE SCALE GENOMIC DNA]</scope>
    <source>
        <strain evidence="2 3">CEB003</strain>
    </source>
</reference>
<comment type="caution">
    <text evidence="2">The sequence shown here is derived from an EMBL/GenBank/DDBJ whole genome shotgun (WGS) entry which is preliminary data.</text>
</comment>